<sequence length="474" mass="53849">RALSKFNLENLTLKSLPECYRQKLKLPSSYAKTPVDAARRPEDVLPYIPGECWIQLLQNIKPEALDAAGDMLACWIKVELTVYHSGMYQITGRGEPANYNHLHHRSICQAVTNYLCNQTQGTSLDVTRQCFRIISQSFTKPLPPLNWSFLQKFLDQSSEIRMHCLVVAARQAKISPSARRFMEGFLGSFKPSMDNVNKELEGKPLIAELFSYIKNALKKESIHDANRTMLSLVIEGMLGNFEADHEFFPAYVECAVELPTKYLERMTSPSVWWEVTPHKLRQSVGIRSALARRADSEVPLVWLNECIDATATLTGEQSTVLLNIATVMCDCRDHETNCRWALELLGQIQSVINNKTNRDSQQASLFLCDVFILSVVVLSGYNCLALSLENVSYSQETRLQLFPHALVNLLACEQWSSITNQVVEWLHHMQTSDVITSLYANTFCQALVALRNSQYFKTPSVWMRILATRQLRTS</sequence>
<comment type="caution">
    <text evidence="2">The sequence shown here is derived from an EMBL/GenBank/DDBJ whole genome shotgun (WGS) entry which is preliminary data.</text>
</comment>
<evidence type="ECO:0000259" key="1">
    <source>
        <dbReference type="Pfam" id="PF11229"/>
    </source>
</evidence>
<proteinExistence type="predicted"/>
<gene>
    <name evidence="2" type="ORF">TPAB3V08_LOCUS4358</name>
</gene>
<protein>
    <recommendedName>
        <fullName evidence="1">Focadhesin C-terminal domain-containing protein</fullName>
    </recommendedName>
</protein>
<evidence type="ECO:0000313" key="3">
    <source>
        <dbReference type="Proteomes" id="UP001153148"/>
    </source>
</evidence>
<keyword evidence="3" id="KW-1185">Reference proteome</keyword>
<dbReference type="EMBL" id="CAJPIN010005320">
    <property type="protein sequence ID" value="CAG2057379.1"/>
    <property type="molecule type" value="Genomic_DNA"/>
</dbReference>
<feature type="non-terminal residue" evidence="2">
    <location>
        <position position="1"/>
    </location>
</feature>
<evidence type="ECO:0000313" key="2">
    <source>
        <dbReference type="EMBL" id="CAG2057379.1"/>
    </source>
</evidence>
<dbReference type="InterPro" id="IPR021392">
    <property type="entry name" value="Focadhesin_C"/>
</dbReference>
<reference evidence="2" key="1">
    <citation type="submission" date="2021-03" db="EMBL/GenBank/DDBJ databases">
        <authorList>
            <person name="Tran Van P."/>
        </authorList>
    </citation>
    <scope>NUCLEOTIDE SEQUENCE</scope>
</reference>
<dbReference type="PANTHER" id="PTHR16212:SF4">
    <property type="entry name" value="FOCADHESIN"/>
    <property type="match status" value="1"/>
</dbReference>
<dbReference type="Pfam" id="PF11229">
    <property type="entry name" value="Focadhesin"/>
    <property type="match status" value="1"/>
</dbReference>
<name>A0ABN7NV40_TIMPD</name>
<dbReference type="Proteomes" id="UP001153148">
    <property type="component" value="Unassembled WGS sequence"/>
</dbReference>
<organism evidence="2 3">
    <name type="scientific">Timema podura</name>
    <name type="common">Walking stick</name>
    <dbReference type="NCBI Taxonomy" id="61482"/>
    <lineage>
        <taxon>Eukaryota</taxon>
        <taxon>Metazoa</taxon>
        <taxon>Ecdysozoa</taxon>
        <taxon>Arthropoda</taxon>
        <taxon>Hexapoda</taxon>
        <taxon>Insecta</taxon>
        <taxon>Pterygota</taxon>
        <taxon>Neoptera</taxon>
        <taxon>Polyneoptera</taxon>
        <taxon>Phasmatodea</taxon>
        <taxon>Timematodea</taxon>
        <taxon>Timematoidea</taxon>
        <taxon>Timematidae</taxon>
        <taxon>Timema</taxon>
    </lineage>
</organism>
<dbReference type="InterPro" id="IPR045163">
    <property type="entry name" value="Focadhesin/RST1"/>
</dbReference>
<feature type="domain" description="Focadhesin C-terminal" evidence="1">
    <location>
        <begin position="396"/>
        <end position="465"/>
    </location>
</feature>
<dbReference type="PANTHER" id="PTHR16212">
    <property type="entry name" value="FOCADHESIN FAMILY MEMBER"/>
    <property type="match status" value="1"/>
</dbReference>
<accession>A0ABN7NV40</accession>